<dbReference type="InterPro" id="IPR014743">
    <property type="entry name" value="Cl-channel_core"/>
</dbReference>
<evidence type="ECO:0000313" key="13">
    <source>
        <dbReference type="EMBL" id="KQM08506.1"/>
    </source>
</evidence>
<dbReference type="InterPro" id="IPR046342">
    <property type="entry name" value="CBS_dom_sf"/>
</dbReference>
<dbReference type="InterPro" id="IPR001807">
    <property type="entry name" value="ClC"/>
</dbReference>
<keyword evidence="3 11" id="KW-0812">Transmembrane</keyword>
<feature type="transmembrane region" description="Helical" evidence="11">
    <location>
        <begin position="321"/>
        <end position="344"/>
    </location>
</feature>
<keyword evidence="10" id="KW-0129">CBS domain</keyword>
<dbReference type="Gene3D" id="3.10.580.10">
    <property type="entry name" value="CBS-domain"/>
    <property type="match status" value="1"/>
</dbReference>
<dbReference type="SUPFAM" id="SSF81340">
    <property type="entry name" value="Clc chloride channel"/>
    <property type="match status" value="1"/>
</dbReference>
<keyword evidence="8" id="KW-0868">Chloride</keyword>
<keyword evidence="7" id="KW-0869">Chloride channel</keyword>
<feature type="transmembrane region" description="Helical" evidence="11">
    <location>
        <begin position="350"/>
        <end position="370"/>
    </location>
</feature>
<evidence type="ECO:0000256" key="3">
    <source>
        <dbReference type="ARBA" id="ARBA00022692"/>
    </source>
</evidence>
<feature type="transmembrane region" description="Helical" evidence="11">
    <location>
        <begin position="382"/>
        <end position="406"/>
    </location>
</feature>
<evidence type="ECO:0000259" key="12">
    <source>
        <dbReference type="PROSITE" id="PS51371"/>
    </source>
</evidence>
<proteinExistence type="predicted"/>
<keyword evidence="9" id="KW-0407">Ion channel</keyword>
<dbReference type="InterPro" id="IPR050368">
    <property type="entry name" value="ClC-type_chloride_channel"/>
</dbReference>
<keyword evidence="4 11" id="KW-1133">Transmembrane helix</keyword>
<dbReference type="Pfam" id="PF00654">
    <property type="entry name" value="Voltage_CLC"/>
    <property type="match status" value="1"/>
</dbReference>
<dbReference type="CDD" id="cd00400">
    <property type="entry name" value="Voltage_gated_ClC"/>
    <property type="match status" value="1"/>
</dbReference>
<dbReference type="STRING" id="1702214.AL399_07045"/>
<evidence type="ECO:0000313" key="14">
    <source>
        <dbReference type="Proteomes" id="UP000054172"/>
    </source>
</evidence>
<dbReference type="GO" id="GO:0005254">
    <property type="term" value="F:chloride channel activity"/>
    <property type="evidence" value="ECO:0007669"/>
    <property type="project" value="UniProtKB-KW"/>
</dbReference>
<dbReference type="GO" id="GO:0034707">
    <property type="term" value="C:chloride channel complex"/>
    <property type="evidence" value="ECO:0007669"/>
    <property type="project" value="UniProtKB-KW"/>
</dbReference>
<feature type="transmembrane region" description="Helical" evidence="11">
    <location>
        <begin position="412"/>
        <end position="432"/>
    </location>
</feature>
<dbReference type="AlphaFoldDB" id="A0A0Q4B7H7"/>
<feature type="transmembrane region" description="Helical" evidence="11">
    <location>
        <begin position="64"/>
        <end position="85"/>
    </location>
</feature>
<dbReference type="SMART" id="SM00116">
    <property type="entry name" value="CBS"/>
    <property type="match status" value="2"/>
</dbReference>
<feature type="domain" description="CBS" evidence="12">
    <location>
        <begin position="532"/>
        <end position="588"/>
    </location>
</feature>
<keyword evidence="2" id="KW-0813">Transport</keyword>
<comment type="subcellular location">
    <subcellularLocation>
        <location evidence="1">Membrane</location>
        <topology evidence="1">Multi-pass membrane protein</topology>
    </subcellularLocation>
</comment>
<dbReference type="PATRIC" id="fig|1702214.3.peg.901"/>
<dbReference type="PANTHER" id="PTHR43427:SF6">
    <property type="entry name" value="CHLORIDE CHANNEL PROTEIN CLC-E"/>
    <property type="match status" value="1"/>
</dbReference>
<evidence type="ECO:0000256" key="9">
    <source>
        <dbReference type="ARBA" id="ARBA00023303"/>
    </source>
</evidence>
<feature type="transmembrane region" description="Helical" evidence="11">
    <location>
        <begin position="157"/>
        <end position="184"/>
    </location>
</feature>
<evidence type="ECO:0000256" key="11">
    <source>
        <dbReference type="SAM" id="Phobius"/>
    </source>
</evidence>
<organism evidence="13 14">
    <name type="scientific">Candidatus [Bacteroides] periocalifornicus</name>
    <dbReference type="NCBI Taxonomy" id="1702214"/>
    <lineage>
        <taxon>Bacteria</taxon>
        <taxon>Pseudomonadati</taxon>
        <taxon>Bacteroidota</taxon>
    </lineage>
</organism>
<comment type="caution">
    <text evidence="13">The sequence shown here is derived from an EMBL/GenBank/DDBJ whole genome shotgun (WGS) entry which is preliminary data.</text>
</comment>
<keyword evidence="14" id="KW-1185">Reference proteome</keyword>
<keyword evidence="5" id="KW-0406">Ion transport</keyword>
<evidence type="ECO:0000256" key="4">
    <source>
        <dbReference type="ARBA" id="ARBA00022989"/>
    </source>
</evidence>
<accession>A0A0Q4B7H7</accession>
<dbReference type="InterPro" id="IPR000644">
    <property type="entry name" value="CBS_dom"/>
</dbReference>
<dbReference type="Pfam" id="PF00571">
    <property type="entry name" value="CBS"/>
    <property type="match status" value="2"/>
</dbReference>
<evidence type="ECO:0000256" key="5">
    <source>
        <dbReference type="ARBA" id="ARBA00023065"/>
    </source>
</evidence>
<name>A0A0Q4B7H7_9BACT</name>
<evidence type="ECO:0000256" key="8">
    <source>
        <dbReference type="ARBA" id="ARBA00023214"/>
    </source>
</evidence>
<keyword evidence="6 11" id="KW-0472">Membrane</keyword>
<dbReference type="Gene3D" id="1.10.3080.10">
    <property type="entry name" value="Clc chloride channel"/>
    <property type="match status" value="1"/>
</dbReference>
<evidence type="ECO:0000256" key="6">
    <source>
        <dbReference type="ARBA" id="ARBA00023136"/>
    </source>
</evidence>
<evidence type="ECO:0000256" key="2">
    <source>
        <dbReference type="ARBA" id="ARBA00022448"/>
    </source>
</evidence>
<protein>
    <submittedName>
        <fullName evidence="13">Chloride channel protein</fullName>
    </submittedName>
</protein>
<dbReference type="PROSITE" id="PS51371">
    <property type="entry name" value="CBS"/>
    <property type="match status" value="2"/>
</dbReference>
<dbReference type="PANTHER" id="PTHR43427">
    <property type="entry name" value="CHLORIDE CHANNEL PROTEIN CLC-E"/>
    <property type="match status" value="1"/>
</dbReference>
<dbReference type="SUPFAM" id="SSF54631">
    <property type="entry name" value="CBS-domain pair"/>
    <property type="match status" value="1"/>
</dbReference>
<dbReference type="PRINTS" id="PR00762">
    <property type="entry name" value="CLCHANNEL"/>
</dbReference>
<reference evidence="13" key="1">
    <citation type="submission" date="2015-08" db="EMBL/GenBank/DDBJ databases">
        <title>Candidatus Bacteriodes Periocalifornicus.</title>
        <authorList>
            <person name="McLean J.S."/>
            <person name="Kelley S."/>
        </authorList>
    </citation>
    <scope>NUCLEOTIDE SEQUENCE [LARGE SCALE GENOMIC DNA]</scope>
    <source>
        <strain evidence="13">12B</strain>
    </source>
</reference>
<feature type="domain" description="CBS" evidence="12">
    <location>
        <begin position="467"/>
        <end position="525"/>
    </location>
</feature>
<feature type="transmembrane region" description="Helical" evidence="11">
    <location>
        <begin position="267"/>
        <end position="285"/>
    </location>
</feature>
<evidence type="ECO:0000256" key="1">
    <source>
        <dbReference type="ARBA" id="ARBA00004141"/>
    </source>
</evidence>
<feature type="transmembrane region" description="Helical" evidence="11">
    <location>
        <begin position="196"/>
        <end position="223"/>
    </location>
</feature>
<dbReference type="Proteomes" id="UP000054172">
    <property type="component" value="Unassembled WGS sequence"/>
</dbReference>
<evidence type="ECO:0000256" key="10">
    <source>
        <dbReference type="PROSITE-ProRule" id="PRU00703"/>
    </source>
</evidence>
<dbReference type="EMBL" id="LIIK01000035">
    <property type="protein sequence ID" value="KQM08506.1"/>
    <property type="molecule type" value="Genomic_DNA"/>
</dbReference>
<gene>
    <name evidence="13" type="ORF">AL399_07045</name>
</gene>
<evidence type="ECO:0000256" key="7">
    <source>
        <dbReference type="ARBA" id="ARBA00023173"/>
    </source>
</evidence>
<sequence length="591" mass="63665">MRWLNRRVHRVFLSFLGLGTRRHVIFVSLVVGVVCALAAMLLKFLAHWTAGMVNDLISHGRDSLVLLVLPAIGIVLTLLFVRYAVGENIAHGVSNVLLAISQNRGRIQLHNTWSSIVASSITIGFGGSVGAEAPIVMTGAAIGSNLGRFFRMDSKSVILMVGCGASAGIAAIFKAPLAGLVFTLEVLMLDLTMSSLVPLLVSSVTATITTSLLMGGGSLFHFVYNVPFDLSKTPYYLILGVFTGLVSVYFTRTAIALGGWFGRMSNTYRRVLAGVLLLGGLIYLYPPLYGEGYSSVQQLFEGKVDQLFSHSPLAFVTGNPWLLLVALGALFLLKVVAMAATTGAGGVGGSFAPTLFVGAVAGFFMARLLNMTMDAGVGVSNFVLVGMAGAMAGVMHAPLLGIFLIAELTEGYVLLIPLMLTATVAYITVSSFDRHSIYTMRLAAQGLLITHHKDQAVLTMLQVKNVIETDLAVVHPQQTLRELVRVVAHSRRNIFPVVDDAGALQGIVLLDDIREIMFETEKYDSLTVGDLMVRPPGVIQADEPMNVVMRKFEETGAWNLPVVEGGRYIGFVSKAKIFSAYREQLVQFSNE</sequence>
<feature type="transmembrane region" description="Helical" evidence="11">
    <location>
        <begin position="235"/>
        <end position="261"/>
    </location>
</feature>
<feature type="transmembrane region" description="Helical" evidence="11">
    <location>
        <begin position="24"/>
        <end position="44"/>
    </location>
</feature>